<dbReference type="EMBL" id="AZFQ01000053">
    <property type="protein sequence ID" value="KRL97259.1"/>
    <property type="molecule type" value="Genomic_DNA"/>
</dbReference>
<dbReference type="GO" id="GO:0016757">
    <property type="term" value="F:glycosyltransferase activity"/>
    <property type="evidence" value="ECO:0007669"/>
    <property type="project" value="InterPro"/>
</dbReference>
<dbReference type="InterPro" id="IPR001296">
    <property type="entry name" value="Glyco_trans_1"/>
</dbReference>
<dbReference type="Gene3D" id="3.40.50.2000">
    <property type="entry name" value="Glycogen Phosphorylase B"/>
    <property type="match status" value="2"/>
</dbReference>
<proteinExistence type="predicted"/>
<dbReference type="AlphaFoldDB" id="A0A0R1V698"/>
<dbReference type="InterPro" id="IPR050194">
    <property type="entry name" value="Glycosyltransferase_grp1"/>
</dbReference>
<gene>
    <name evidence="2" type="ORF">FD50_GL001817</name>
</gene>
<dbReference type="PATRIC" id="fig|1423801.4.peg.1859"/>
<reference evidence="2 3" key="1">
    <citation type="journal article" date="2015" name="Genome Announc.">
        <title>Expanding the biotechnology potential of lactobacilli through comparative genomics of 213 strains and associated genera.</title>
        <authorList>
            <person name="Sun Z."/>
            <person name="Harris H.M."/>
            <person name="McCann A."/>
            <person name="Guo C."/>
            <person name="Argimon S."/>
            <person name="Zhang W."/>
            <person name="Yang X."/>
            <person name="Jeffery I.B."/>
            <person name="Cooney J.C."/>
            <person name="Kagawa T.F."/>
            <person name="Liu W."/>
            <person name="Song Y."/>
            <person name="Salvetti E."/>
            <person name="Wrobel A."/>
            <person name="Rasinkangas P."/>
            <person name="Parkhill J."/>
            <person name="Rea M.C."/>
            <person name="O'Sullivan O."/>
            <person name="Ritari J."/>
            <person name="Douillard F.P."/>
            <person name="Paul Ross R."/>
            <person name="Yang R."/>
            <person name="Briner A.E."/>
            <person name="Felis G.E."/>
            <person name="de Vos W.M."/>
            <person name="Barrangou R."/>
            <person name="Klaenhammer T.R."/>
            <person name="Caufield P.W."/>
            <person name="Cui Y."/>
            <person name="Zhang H."/>
            <person name="O'Toole P.W."/>
        </authorList>
    </citation>
    <scope>NUCLEOTIDE SEQUENCE [LARGE SCALE GENOMIC DNA]</scope>
    <source>
        <strain evidence="2 3">DSM 16230</strain>
    </source>
</reference>
<evidence type="ECO:0000313" key="2">
    <source>
        <dbReference type="EMBL" id="KRL97259.1"/>
    </source>
</evidence>
<keyword evidence="2" id="KW-0808">Transferase</keyword>
<dbReference type="SUPFAM" id="SSF53756">
    <property type="entry name" value="UDP-Glycosyltransferase/glycogen phosphorylase"/>
    <property type="match status" value="1"/>
</dbReference>
<dbReference type="Proteomes" id="UP000051166">
    <property type="component" value="Unassembled WGS sequence"/>
</dbReference>
<dbReference type="Pfam" id="PF00534">
    <property type="entry name" value="Glycos_transf_1"/>
    <property type="match status" value="1"/>
</dbReference>
<feature type="domain" description="Glycosyl transferase family 1" evidence="1">
    <location>
        <begin position="188"/>
        <end position="337"/>
    </location>
</feature>
<dbReference type="STRING" id="1423801.FD50_GL001817"/>
<name>A0A0R1V698_9LACO</name>
<keyword evidence="3" id="KW-1185">Reference proteome</keyword>
<dbReference type="PANTHER" id="PTHR45947:SF14">
    <property type="entry name" value="SLL1723 PROTEIN"/>
    <property type="match status" value="1"/>
</dbReference>
<comment type="caution">
    <text evidence="2">The sequence shown here is derived from an EMBL/GenBank/DDBJ whole genome shotgun (WGS) entry which is preliminary data.</text>
</comment>
<evidence type="ECO:0000313" key="3">
    <source>
        <dbReference type="Proteomes" id="UP000051166"/>
    </source>
</evidence>
<dbReference type="PANTHER" id="PTHR45947">
    <property type="entry name" value="SULFOQUINOVOSYL TRANSFERASE SQD2"/>
    <property type="match status" value="1"/>
</dbReference>
<sequence>MKIMNILICTENLIMDGVKRVATVIGNELSRKNTVYYYSLSSDPSFFSLAAPLLHAVHPVNTGKSFREDRPLQRFTQQITDLLTVIKKYKITVVILNAGLFTSFAPVLKQRLPTVKLIAWLHNNYETYLEKYYRQMAPEFIAGLNAVDTVIALTEHDLKKFKQHNQHTLKIYNPVTLKAHGHAKLVNPTIAVVCRLDIQHKGLDLLLNLAALLPTPWQIKVAGDGPEKEALQTAITNQKLSQKIKLTGALNDLQLRKHYQSASLFVMTSRWEGLPLVIGEAMDFGLPIASMWNTGAQEYLQNGQYGILSADHDVASFMHNLSPLLQDLNLRKHWSKLALTRAQAFQLPTIVAQWEELLHKMTPSKSSSF</sequence>
<evidence type="ECO:0000259" key="1">
    <source>
        <dbReference type="Pfam" id="PF00534"/>
    </source>
</evidence>
<protein>
    <submittedName>
        <fullName evidence="2">Glycosyltransferase</fullName>
    </submittedName>
</protein>
<accession>A0A0R1V698</accession>
<organism evidence="2 3">
    <name type="scientific">Liquorilactobacillus satsumensis DSM 16230 = JCM 12392</name>
    <dbReference type="NCBI Taxonomy" id="1423801"/>
    <lineage>
        <taxon>Bacteria</taxon>
        <taxon>Bacillati</taxon>
        <taxon>Bacillota</taxon>
        <taxon>Bacilli</taxon>
        <taxon>Lactobacillales</taxon>
        <taxon>Lactobacillaceae</taxon>
        <taxon>Liquorilactobacillus</taxon>
    </lineage>
</organism>